<sequence length="141" mass="16152">MMPPMAMCWRQVFGSRCGCYGQCVMRQCIGAHGRMAKRTDGHGELPLHTMKQPFAMSVSPHALLSPQRGEWDAVSLREFSCDGHGELPLHTMKQPFAMSVSPHALLSPQRGEWDAVSLREFYFHDICHILFHYFRSTHDYN</sequence>
<gene>
    <name evidence="1" type="ORF">CARN7_0273</name>
</gene>
<accession>E6QQM1</accession>
<dbReference type="AlphaFoldDB" id="E6QQM1"/>
<name>E6QQM1_9ZZZZ</name>
<proteinExistence type="predicted"/>
<protein>
    <submittedName>
        <fullName evidence="1">Uncharacterized protein</fullName>
    </submittedName>
</protein>
<evidence type="ECO:0000313" key="1">
    <source>
        <dbReference type="EMBL" id="CBI09542.1"/>
    </source>
</evidence>
<dbReference type="EMBL" id="CABR01000035">
    <property type="protein sequence ID" value="CBI09542.1"/>
    <property type="molecule type" value="Genomic_DNA"/>
</dbReference>
<organism evidence="1">
    <name type="scientific">mine drainage metagenome</name>
    <dbReference type="NCBI Taxonomy" id="410659"/>
    <lineage>
        <taxon>unclassified sequences</taxon>
        <taxon>metagenomes</taxon>
        <taxon>ecological metagenomes</taxon>
    </lineage>
</organism>
<comment type="caution">
    <text evidence="1">The sequence shown here is derived from an EMBL/GenBank/DDBJ whole genome shotgun (WGS) entry which is preliminary data.</text>
</comment>
<reference evidence="1" key="1">
    <citation type="submission" date="2009-10" db="EMBL/GenBank/DDBJ databases">
        <title>Diversity of trophic interactions inside an arsenic-rich microbial ecosystem.</title>
        <authorList>
            <person name="Bertin P.N."/>
            <person name="Heinrich-Salmeron A."/>
            <person name="Pelletier E."/>
            <person name="Goulhen-Chollet F."/>
            <person name="Arsene-Ploetze F."/>
            <person name="Gallien S."/>
            <person name="Calteau A."/>
            <person name="Vallenet D."/>
            <person name="Casiot C."/>
            <person name="Chane-Woon-Ming B."/>
            <person name="Giloteaux L."/>
            <person name="Barakat M."/>
            <person name="Bonnefoy V."/>
            <person name="Bruneel O."/>
            <person name="Chandler M."/>
            <person name="Cleiss J."/>
            <person name="Duran R."/>
            <person name="Elbaz-Poulichet F."/>
            <person name="Fonknechten N."/>
            <person name="Lauga B."/>
            <person name="Mornico D."/>
            <person name="Ortet P."/>
            <person name="Schaeffer C."/>
            <person name="Siguier P."/>
            <person name="Alexander Thil Smith A."/>
            <person name="Van Dorsselaer A."/>
            <person name="Weissenbach J."/>
            <person name="Medigue C."/>
            <person name="Le Paslier D."/>
        </authorList>
    </citation>
    <scope>NUCLEOTIDE SEQUENCE</scope>
</reference>